<dbReference type="PROSITE" id="PS50103">
    <property type="entry name" value="ZF_C3H1"/>
    <property type="match status" value="1"/>
</dbReference>
<dbReference type="SUPFAM" id="SSF54928">
    <property type="entry name" value="RNA-binding domain, RBD"/>
    <property type="match status" value="1"/>
</dbReference>
<dbReference type="InterPro" id="IPR034261">
    <property type="entry name" value="CNOT4_RRM"/>
</dbReference>
<keyword evidence="5" id="KW-1185">Reference proteome</keyword>
<dbReference type="GO" id="GO:0016567">
    <property type="term" value="P:protein ubiquitination"/>
    <property type="evidence" value="ECO:0007669"/>
    <property type="project" value="TreeGrafter"/>
</dbReference>
<feature type="compositionally biased region" description="Polar residues" evidence="2">
    <location>
        <begin position="134"/>
        <end position="143"/>
    </location>
</feature>
<dbReference type="InterPro" id="IPR035979">
    <property type="entry name" value="RBD_domain_sf"/>
</dbReference>
<feature type="compositionally biased region" description="Low complexity" evidence="2">
    <location>
        <begin position="50"/>
        <end position="59"/>
    </location>
</feature>
<protein>
    <recommendedName>
        <fullName evidence="3">C3H1-type domain-containing protein</fullName>
    </recommendedName>
</protein>
<dbReference type="InterPro" id="IPR012677">
    <property type="entry name" value="Nucleotide-bd_a/b_plait_sf"/>
</dbReference>
<accession>A0A8J8P4J6</accession>
<dbReference type="InterPro" id="IPR000571">
    <property type="entry name" value="Znf_CCCH"/>
</dbReference>
<evidence type="ECO:0000259" key="3">
    <source>
        <dbReference type="PROSITE" id="PS50103"/>
    </source>
</evidence>
<organism evidence="4 5">
    <name type="scientific">Halteria grandinella</name>
    <dbReference type="NCBI Taxonomy" id="5974"/>
    <lineage>
        <taxon>Eukaryota</taxon>
        <taxon>Sar</taxon>
        <taxon>Alveolata</taxon>
        <taxon>Ciliophora</taxon>
        <taxon>Intramacronucleata</taxon>
        <taxon>Spirotrichea</taxon>
        <taxon>Stichotrichia</taxon>
        <taxon>Sporadotrichida</taxon>
        <taxon>Halteriidae</taxon>
        <taxon>Halteria</taxon>
    </lineage>
</organism>
<reference evidence="4" key="1">
    <citation type="submission" date="2019-06" db="EMBL/GenBank/DDBJ databases">
        <authorList>
            <person name="Zheng W."/>
        </authorList>
    </citation>
    <scope>NUCLEOTIDE SEQUENCE</scope>
    <source>
        <strain evidence="4">QDHG01</strain>
    </source>
</reference>
<evidence type="ECO:0000256" key="1">
    <source>
        <dbReference type="PROSITE-ProRule" id="PRU00723"/>
    </source>
</evidence>
<evidence type="ECO:0000313" key="5">
    <source>
        <dbReference type="Proteomes" id="UP000785679"/>
    </source>
</evidence>
<dbReference type="InterPro" id="IPR003954">
    <property type="entry name" value="RRM_euk-type"/>
</dbReference>
<dbReference type="AlphaFoldDB" id="A0A8J8P4J6"/>
<feature type="region of interest" description="Disordered" evidence="2">
    <location>
        <begin position="134"/>
        <end position="158"/>
    </location>
</feature>
<dbReference type="GO" id="GO:0003676">
    <property type="term" value="F:nucleic acid binding"/>
    <property type="evidence" value="ECO:0007669"/>
    <property type="project" value="InterPro"/>
</dbReference>
<feature type="compositionally biased region" description="Low complexity" evidence="2">
    <location>
        <begin position="9"/>
        <end position="20"/>
    </location>
</feature>
<sequence length="436" mass="48722">MMKKNNGIGHSSASSSSFHHPGGGGQSGSSSYHGGGSSYHQSARVYQPASASSSTYSHSNSHHHYSERSSYHSSSSHQMGGASAAQISKMCSHCEAKVSISECQQFRCETCGIYVVCDYCYDDMINDEDAYYQETPSSHSYTPSDQQHHSQPHHFSKSQSSTSSFLQKIGTYQKLKCFFCGSKHSLDDVTMAKSLKSFGFIPIKGTNKIPISSLGKEKIKKLANLRVIQKTLVYVIGLAPEIASEEILKSPEYFGQFGDLTKVVVNTHNVYNANKCGPSYAAYLTFSHPRESAIAILAVDQFSLYDRVLLASFGTSKFCQFFMNGQKCTNKDCLYLHEIRTDNEAYTKEDMQNNRFIFQEQHKIAIKLSRALEMSLDDFKLYNKQNNKNYPGDASSGFKPILPPSEIIYYKDFHFLDVPLVQRPPPPSKESEEVPK</sequence>
<dbReference type="EMBL" id="RRYP01000514">
    <property type="protein sequence ID" value="TNV87301.1"/>
    <property type="molecule type" value="Genomic_DNA"/>
</dbReference>
<keyword evidence="1" id="KW-0862">Zinc</keyword>
<dbReference type="GO" id="GO:0030014">
    <property type="term" value="C:CCR4-NOT complex"/>
    <property type="evidence" value="ECO:0007669"/>
    <property type="project" value="InterPro"/>
</dbReference>
<feature type="region of interest" description="Disordered" evidence="2">
    <location>
        <begin position="1"/>
        <end position="79"/>
    </location>
</feature>
<proteinExistence type="predicted"/>
<feature type="zinc finger region" description="C3H1-type" evidence="1">
    <location>
        <begin position="313"/>
        <end position="340"/>
    </location>
</feature>
<dbReference type="PANTHER" id="PTHR12603:SF0">
    <property type="entry name" value="CCR4-NOT TRANSCRIPTION COMPLEX SUBUNIT 4"/>
    <property type="match status" value="1"/>
</dbReference>
<keyword evidence="1" id="KW-0479">Metal-binding</keyword>
<dbReference type="PANTHER" id="PTHR12603">
    <property type="entry name" value="CCR4-NOT TRANSCRIPTION COMPLEX RELATED"/>
    <property type="match status" value="1"/>
</dbReference>
<dbReference type="GO" id="GO:0008270">
    <property type="term" value="F:zinc ion binding"/>
    <property type="evidence" value="ECO:0007669"/>
    <property type="project" value="UniProtKB-KW"/>
</dbReference>
<dbReference type="CDD" id="cd12438">
    <property type="entry name" value="RRM_CNOT4"/>
    <property type="match status" value="1"/>
</dbReference>
<name>A0A8J8P4J6_HALGN</name>
<feature type="domain" description="C3H1-type" evidence="3">
    <location>
        <begin position="313"/>
        <end position="340"/>
    </location>
</feature>
<dbReference type="OrthoDB" id="1923159at2759"/>
<keyword evidence="1" id="KW-0863">Zinc-finger</keyword>
<comment type="caution">
    <text evidence="4">The sequence shown here is derived from an EMBL/GenBank/DDBJ whole genome shotgun (WGS) entry which is preliminary data.</text>
</comment>
<feature type="compositionally biased region" description="Gly residues" evidence="2">
    <location>
        <begin position="21"/>
        <end position="37"/>
    </location>
</feature>
<gene>
    <name evidence="4" type="ORF">FGO68_gene4420</name>
</gene>
<dbReference type="Gene3D" id="3.30.70.330">
    <property type="match status" value="1"/>
</dbReference>
<dbReference type="Proteomes" id="UP000785679">
    <property type="component" value="Unassembled WGS sequence"/>
</dbReference>
<dbReference type="SMART" id="SM00361">
    <property type="entry name" value="RRM_1"/>
    <property type="match status" value="1"/>
</dbReference>
<dbReference type="InterPro" id="IPR039780">
    <property type="entry name" value="Mot2"/>
</dbReference>
<dbReference type="GO" id="GO:0004842">
    <property type="term" value="F:ubiquitin-protein transferase activity"/>
    <property type="evidence" value="ECO:0007669"/>
    <property type="project" value="InterPro"/>
</dbReference>
<evidence type="ECO:0000313" key="4">
    <source>
        <dbReference type="EMBL" id="TNV87301.1"/>
    </source>
</evidence>
<evidence type="ECO:0000256" key="2">
    <source>
        <dbReference type="SAM" id="MobiDB-lite"/>
    </source>
</evidence>